<name>A0A286BW65_9GAMM</name>
<evidence type="ECO:0000313" key="2">
    <source>
        <dbReference type="Proteomes" id="UP000219271"/>
    </source>
</evidence>
<gene>
    <name evidence="1" type="ORF">SAMN06273570_2763</name>
</gene>
<dbReference type="RefSeq" id="WP_097096296.1">
    <property type="nucleotide sequence ID" value="NZ_OCMY01000001.1"/>
</dbReference>
<sequence length="228" mass="26772">MDNDNYLQNIYTNRSQETIHEWLLELENHFNEKGVMFYPEKLLALTSGIQPELNPQIKALLSDVKLLVDNDPLAEVMSEENFHMTFLAITQSIYEAYNDISEIADLTERFSLTIRNNELKVKELQLVALPNQLLLAGIPDSNSINLRKIFWDDLMSSDWQLKLQDRYLGKALPPDFWHTTILRYKSNKLPPLIREYFLSHSEKRYGEIEGKIKLVLTRYDWDKPVNII</sequence>
<evidence type="ECO:0000313" key="1">
    <source>
        <dbReference type="EMBL" id="SOD38364.1"/>
    </source>
</evidence>
<protein>
    <recommendedName>
        <fullName evidence="3">DUF1868 domain-containing protein</fullName>
    </recommendedName>
</protein>
<organism evidence="1 2">
    <name type="scientific">Candidatus Pantoea floridensis</name>
    <dbReference type="NCBI Taxonomy" id="1938870"/>
    <lineage>
        <taxon>Bacteria</taxon>
        <taxon>Pseudomonadati</taxon>
        <taxon>Pseudomonadota</taxon>
        <taxon>Gammaproteobacteria</taxon>
        <taxon>Enterobacterales</taxon>
        <taxon>Erwiniaceae</taxon>
        <taxon>Pantoea</taxon>
    </lineage>
</organism>
<dbReference type="OrthoDB" id="6504253at2"/>
<accession>A0A286BW65</accession>
<dbReference type="EMBL" id="OCMY01000001">
    <property type="protein sequence ID" value="SOD38364.1"/>
    <property type="molecule type" value="Genomic_DNA"/>
</dbReference>
<reference evidence="2" key="1">
    <citation type="submission" date="2017-09" db="EMBL/GenBank/DDBJ databases">
        <authorList>
            <person name="Varghese N."/>
            <person name="Submissions S."/>
        </authorList>
    </citation>
    <scope>NUCLEOTIDE SEQUENCE [LARGE SCALE GENOMIC DNA]</scope>
    <source>
        <strain evidence="2">JKS000234</strain>
    </source>
</reference>
<dbReference type="Proteomes" id="UP000219271">
    <property type="component" value="Unassembled WGS sequence"/>
</dbReference>
<evidence type="ECO:0008006" key="3">
    <source>
        <dbReference type="Google" id="ProtNLM"/>
    </source>
</evidence>
<proteinExistence type="predicted"/>
<keyword evidence="2" id="KW-1185">Reference proteome</keyword>
<dbReference type="AlphaFoldDB" id="A0A286BW65"/>